<proteinExistence type="predicted"/>
<evidence type="ECO:0000259" key="1">
    <source>
        <dbReference type="PROSITE" id="PS50011"/>
    </source>
</evidence>
<dbReference type="GO" id="GO:0005524">
    <property type="term" value="F:ATP binding"/>
    <property type="evidence" value="ECO:0007669"/>
    <property type="project" value="InterPro"/>
</dbReference>
<dbReference type="GO" id="GO:0004672">
    <property type="term" value="F:protein kinase activity"/>
    <property type="evidence" value="ECO:0007669"/>
    <property type="project" value="InterPro"/>
</dbReference>
<dbReference type="PROSITE" id="PS00108">
    <property type="entry name" value="PROTEIN_KINASE_ST"/>
    <property type="match status" value="1"/>
</dbReference>
<keyword evidence="2" id="KW-0808">Transferase</keyword>
<dbReference type="GO" id="GO:0007165">
    <property type="term" value="P:signal transduction"/>
    <property type="evidence" value="ECO:0007669"/>
    <property type="project" value="TreeGrafter"/>
</dbReference>
<sequence>MDLKASIMERLTENGIKIWDASAFVRDERRDPITKGGVASRYFARCVVKGPNEGLKVTIKILSTTNRDRILAEEFNNKGLVRERTWQYFKRECCILKRGEVHPNIQKCLGVVNGFEGDSLLGIVFKDVVFNDLREFIFSSNLATNATKLQLMRDVARALAFLHDNEILHRDVKSINVLVDIQDGKLVALLSDFGSAKDFINVLPIKNSTTRSSLQWMAPELIEDPLRMHDFEKGAADMWAFGCTMIEVLGRTRSVWTFSDDNDEIQEALEAKKRPERPPTFPQWDEAWKFIHDHCLNPAPSERISSRKAVEELGTLLETAPPN</sequence>
<organism evidence="2 3">
    <name type="scientific">Schizopora paradoxa</name>
    <dbReference type="NCBI Taxonomy" id="27342"/>
    <lineage>
        <taxon>Eukaryota</taxon>
        <taxon>Fungi</taxon>
        <taxon>Dikarya</taxon>
        <taxon>Basidiomycota</taxon>
        <taxon>Agaricomycotina</taxon>
        <taxon>Agaricomycetes</taxon>
        <taxon>Hymenochaetales</taxon>
        <taxon>Schizoporaceae</taxon>
        <taxon>Schizopora</taxon>
    </lineage>
</organism>
<dbReference type="PANTHER" id="PTHR23257:SF963">
    <property type="entry name" value="AT08303P"/>
    <property type="match status" value="1"/>
</dbReference>
<evidence type="ECO:0000313" key="2">
    <source>
        <dbReference type="EMBL" id="KLO08638.1"/>
    </source>
</evidence>
<gene>
    <name evidence="2" type="ORF">SCHPADRAFT_944285</name>
</gene>
<dbReference type="STRING" id="27342.A0A0H2RGG1"/>
<dbReference type="AlphaFoldDB" id="A0A0H2RGG1"/>
<dbReference type="InterPro" id="IPR011009">
    <property type="entry name" value="Kinase-like_dom_sf"/>
</dbReference>
<name>A0A0H2RGG1_9AGAM</name>
<dbReference type="InterPro" id="IPR000719">
    <property type="entry name" value="Prot_kinase_dom"/>
</dbReference>
<dbReference type="Proteomes" id="UP000053477">
    <property type="component" value="Unassembled WGS sequence"/>
</dbReference>
<protein>
    <submittedName>
        <fullName evidence="2">Kinase-like protein</fullName>
    </submittedName>
</protein>
<keyword evidence="2" id="KW-0418">Kinase</keyword>
<dbReference type="PANTHER" id="PTHR23257">
    <property type="entry name" value="SERINE-THREONINE PROTEIN KINASE"/>
    <property type="match status" value="1"/>
</dbReference>
<dbReference type="InParanoid" id="A0A0H2RGG1"/>
<dbReference type="EMBL" id="KQ086083">
    <property type="protein sequence ID" value="KLO08638.1"/>
    <property type="molecule type" value="Genomic_DNA"/>
</dbReference>
<dbReference type="GO" id="GO:0005737">
    <property type="term" value="C:cytoplasm"/>
    <property type="evidence" value="ECO:0007669"/>
    <property type="project" value="TreeGrafter"/>
</dbReference>
<dbReference type="Gene3D" id="1.10.510.10">
    <property type="entry name" value="Transferase(Phosphotransferase) domain 1"/>
    <property type="match status" value="1"/>
</dbReference>
<dbReference type="SUPFAM" id="SSF56112">
    <property type="entry name" value="Protein kinase-like (PK-like)"/>
    <property type="match status" value="1"/>
</dbReference>
<reference evidence="2 3" key="1">
    <citation type="submission" date="2015-04" db="EMBL/GenBank/DDBJ databases">
        <title>Complete genome sequence of Schizopora paradoxa KUC8140, a cosmopolitan wood degrader in East Asia.</title>
        <authorList>
            <consortium name="DOE Joint Genome Institute"/>
            <person name="Min B."/>
            <person name="Park H."/>
            <person name="Jang Y."/>
            <person name="Kim J.-J."/>
            <person name="Kim K.H."/>
            <person name="Pangilinan J."/>
            <person name="Lipzen A."/>
            <person name="Riley R."/>
            <person name="Grigoriev I.V."/>
            <person name="Spatafora J.W."/>
            <person name="Choi I.-G."/>
        </authorList>
    </citation>
    <scope>NUCLEOTIDE SEQUENCE [LARGE SCALE GENOMIC DNA]</scope>
    <source>
        <strain evidence="2 3">KUC8140</strain>
    </source>
</reference>
<accession>A0A0H2RGG1</accession>
<dbReference type="SMART" id="SM00220">
    <property type="entry name" value="S_TKc"/>
    <property type="match status" value="1"/>
</dbReference>
<dbReference type="Pfam" id="PF00069">
    <property type="entry name" value="Pkinase"/>
    <property type="match status" value="1"/>
</dbReference>
<keyword evidence="3" id="KW-1185">Reference proteome</keyword>
<dbReference type="InterPro" id="IPR050167">
    <property type="entry name" value="Ser_Thr_protein_kinase"/>
</dbReference>
<dbReference type="PROSITE" id="PS50011">
    <property type="entry name" value="PROTEIN_KINASE_DOM"/>
    <property type="match status" value="1"/>
</dbReference>
<dbReference type="InterPro" id="IPR008271">
    <property type="entry name" value="Ser/Thr_kinase_AS"/>
</dbReference>
<feature type="domain" description="Protein kinase" evidence="1">
    <location>
        <begin position="27"/>
        <end position="317"/>
    </location>
</feature>
<evidence type="ECO:0000313" key="3">
    <source>
        <dbReference type="Proteomes" id="UP000053477"/>
    </source>
</evidence>
<dbReference type="OrthoDB" id="193860at2759"/>